<accession>A0AAV1FP06</accession>
<evidence type="ECO:0000313" key="2">
    <source>
        <dbReference type="EMBL" id="CAJ1062689.1"/>
    </source>
</evidence>
<evidence type="ECO:0000313" key="3">
    <source>
        <dbReference type="Proteomes" id="UP001178508"/>
    </source>
</evidence>
<dbReference type="Proteomes" id="UP001178508">
    <property type="component" value="Chromosome 8"/>
</dbReference>
<proteinExistence type="predicted"/>
<protein>
    <submittedName>
        <fullName evidence="2">Uncharacterized protein</fullName>
    </submittedName>
</protein>
<name>A0AAV1FP06_XYRNO</name>
<sequence length="112" mass="12413">MSATDTLLWADTALRLPAGVNLKRGETEEEEEEEVVEEEGYERTQREGHRGPASTSSGTTYVFCPFQVGCYTVPIPDIPEAAWLATGSEWLILEQHVLHSSNHLSQPQAKAE</sequence>
<dbReference type="EMBL" id="OY660871">
    <property type="protein sequence ID" value="CAJ1062689.1"/>
    <property type="molecule type" value="Genomic_DNA"/>
</dbReference>
<keyword evidence="3" id="KW-1185">Reference proteome</keyword>
<organism evidence="2 3">
    <name type="scientific">Xyrichtys novacula</name>
    <name type="common">Pearly razorfish</name>
    <name type="synonym">Hemipteronotus novacula</name>
    <dbReference type="NCBI Taxonomy" id="13765"/>
    <lineage>
        <taxon>Eukaryota</taxon>
        <taxon>Metazoa</taxon>
        <taxon>Chordata</taxon>
        <taxon>Craniata</taxon>
        <taxon>Vertebrata</taxon>
        <taxon>Euteleostomi</taxon>
        <taxon>Actinopterygii</taxon>
        <taxon>Neopterygii</taxon>
        <taxon>Teleostei</taxon>
        <taxon>Neoteleostei</taxon>
        <taxon>Acanthomorphata</taxon>
        <taxon>Eupercaria</taxon>
        <taxon>Labriformes</taxon>
        <taxon>Labridae</taxon>
        <taxon>Xyrichtys</taxon>
    </lineage>
</organism>
<feature type="compositionally biased region" description="Basic and acidic residues" evidence="1">
    <location>
        <begin position="41"/>
        <end position="50"/>
    </location>
</feature>
<feature type="compositionally biased region" description="Acidic residues" evidence="1">
    <location>
        <begin position="27"/>
        <end position="40"/>
    </location>
</feature>
<evidence type="ECO:0000256" key="1">
    <source>
        <dbReference type="SAM" id="MobiDB-lite"/>
    </source>
</evidence>
<feature type="region of interest" description="Disordered" evidence="1">
    <location>
        <begin position="21"/>
        <end position="56"/>
    </location>
</feature>
<reference evidence="2" key="1">
    <citation type="submission" date="2023-08" db="EMBL/GenBank/DDBJ databases">
        <authorList>
            <person name="Alioto T."/>
            <person name="Alioto T."/>
            <person name="Gomez Garrido J."/>
        </authorList>
    </citation>
    <scope>NUCLEOTIDE SEQUENCE</scope>
</reference>
<gene>
    <name evidence="2" type="ORF">XNOV1_A038783</name>
</gene>
<dbReference type="AlphaFoldDB" id="A0AAV1FP06"/>